<evidence type="ECO:0000256" key="1">
    <source>
        <dbReference type="ARBA" id="ARBA00004196"/>
    </source>
</evidence>
<evidence type="ECO:0000256" key="3">
    <source>
        <dbReference type="ARBA" id="ARBA00023157"/>
    </source>
</evidence>
<evidence type="ECO:0000313" key="7">
    <source>
        <dbReference type="Proteomes" id="UP000249720"/>
    </source>
</evidence>
<keyword evidence="7" id="KW-1185">Reference proteome</keyword>
<protein>
    <submittedName>
        <fullName evidence="6">Peroxiredoxin</fullName>
    </submittedName>
</protein>
<feature type="domain" description="Thioredoxin" evidence="5">
    <location>
        <begin position="236"/>
        <end position="374"/>
    </location>
</feature>
<dbReference type="InterPro" id="IPR050553">
    <property type="entry name" value="Thioredoxin_ResA/DsbE_sf"/>
</dbReference>
<name>A0A2W7S1S8_9BACT</name>
<keyword evidence="3" id="KW-1015">Disulfide bond</keyword>
<dbReference type="SUPFAM" id="SSF52833">
    <property type="entry name" value="Thioredoxin-like"/>
    <property type="match status" value="1"/>
</dbReference>
<keyword evidence="2" id="KW-0201">Cytochrome c-type biogenesis</keyword>
<dbReference type="PROSITE" id="PS51352">
    <property type="entry name" value="THIOREDOXIN_2"/>
    <property type="match status" value="1"/>
</dbReference>
<dbReference type="InterPro" id="IPR025380">
    <property type="entry name" value="DUF4369"/>
</dbReference>
<dbReference type="Proteomes" id="UP000249720">
    <property type="component" value="Unassembled WGS sequence"/>
</dbReference>
<dbReference type="Gene3D" id="3.40.30.10">
    <property type="entry name" value="Glutaredoxin"/>
    <property type="match status" value="1"/>
</dbReference>
<proteinExistence type="predicted"/>
<organism evidence="6 7">
    <name type="scientific">Hydrotalea sandarakina</name>
    <dbReference type="NCBI Taxonomy" id="1004304"/>
    <lineage>
        <taxon>Bacteria</taxon>
        <taxon>Pseudomonadati</taxon>
        <taxon>Bacteroidota</taxon>
        <taxon>Chitinophagia</taxon>
        <taxon>Chitinophagales</taxon>
        <taxon>Chitinophagaceae</taxon>
        <taxon>Hydrotalea</taxon>
    </lineage>
</organism>
<dbReference type="GO" id="GO:0030313">
    <property type="term" value="C:cell envelope"/>
    <property type="evidence" value="ECO:0007669"/>
    <property type="project" value="UniProtKB-SubCell"/>
</dbReference>
<dbReference type="EMBL" id="QKZV01000008">
    <property type="protein sequence ID" value="PZX60839.1"/>
    <property type="molecule type" value="Genomic_DNA"/>
</dbReference>
<accession>A0A2W7S1S8</accession>
<dbReference type="RefSeq" id="WP_111296651.1">
    <property type="nucleotide sequence ID" value="NZ_QKZV01000008.1"/>
</dbReference>
<keyword evidence="4" id="KW-0676">Redox-active center</keyword>
<evidence type="ECO:0000256" key="4">
    <source>
        <dbReference type="ARBA" id="ARBA00023284"/>
    </source>
</evidence>
<dbReference type="GO" id="GO:0016209">
    <property type="term" value="F:antioxidant activity"/>
    <property type="evidence" value="ECO:0007669"/>
    <property type="project" value="InterPro"/>
</dbReference>
<dbReference type="Pfam" id="PF14289">
    <property type="entry name" value="DUF4369"/>
    <property type="match status" value="1"/>
</dbReference>
<dbReference type="AlphaFoldDB" id="A0A2W7S1S8"/>
<dbReference type="InterPro" id="IPR013766">
    <property type="entry name" value="Thioredoxin_domain"/>
</dbReference>
<dbReference type="PANTHER" id="PTHR42852:SF6">
    <property type="entry name" value="THIOL:DISULFIDE INTERCHANGE PROTEIN DSBE"/>
    <property type="match status" value="1"/>
</dbReference>
<reference evidence="6 7" key="1">
    <citation type="submission" date="2018-06" db="EMBL/GenBank/DDBJ databases">
        <title>Genomic Encyclopedia of Archaeal and Bacterial Type Strains, Phase II (KMG-II): from individual species to whole genera.</title>
        <authorList>
            <person name="Goeker M."/>
        </authorList>
    </citation>
    <scope>NUCLEOTIDE SEQUENCE [LARGE SCALE GENOMIC DNA]</scope>
    <source>
        <strain evidence="6 7">DSM 23241</strain>
    </source>
</reference>
<dbReference type="InterPro" id="IPR000866">
    <property type="entry name" value="AhpC/TSA"/>
</dbReference>
<dbReference type="Pfam" id="PF00578">
    <property type="entry name" value="AhpC-TSA"/>
    <property type="match status" value="1"/>
</dbReference>
<dbReference type="PROSITE" id="PS51257">
    <property type="entry name" value="PROKAR_LIPOPROTEIN"/>
    <property type="match status" value="1"/>
</dbReference>
<dbReference type="OrthoDB" id="750178at2"/>
<comment type="subcellular location">
    <subcellularLocation>
        <location evidence="1">Cell envelope</location>
    </subcellularLocation>
</comment>
<evidence type="ECO:0000256" key="2">
    <source>
        <dbReference type="ARBA" id="ARBA00022748"/>
    </source>
</evidence>
<dbReference type="InterPro" id="IPR036249">
    <property type="entry name" value="Thioredoxin-like_sf"/>
</dbReference>
<dbReference type="GO" id="GO:0016491">
    <property type="term" value="F:oxidoreductase activity"/>
    <property type="evidence" value="ECO:0007669"/>
    <property type="project" value="InterPro"/>
</dbReference>
<dbReference type="GO" id="GO:0017004">
    <property type="term" value="P:cytochrome complex assembly"/>
    <property type="evidence" value="ECO:0007669"/>
    <property type="project" value="UniProtKB-KW"/>
</dbReference>
<dbReference type="CDD" id="cd02966">
    <property type="entry name" value="TlpA_like_family"/>
    <property type="match status" value="1"/>
</dbReference>
<comment type="caution">
    <text evidence="6">The sequence shown here is derived from an EMBL/GenBank/DDBJ whole genome shotgun (WGS) entry which is preliminary data.</text>
</comment>
<sequence length="374" mass="41211">MKQFLSVVILGMALIACQQKKYGAFIVSGKIQNSPSNKILLEALPFGAQQPVVVDSTTLASNGNFELRGTASAEGLYLLAIDNGPQILFINDSKDIKVEMDAHNYKSYTTKGSAASTALHQFLEAYINKFGPLADAYLQADSLQNTPHPDSALLASINLRKETLLNNFNNFLAQTIKESNSAAFTYYVIGKAFKTMQPDAIKQLVDISATKFKDNAGIQRLQEIINAQLASDPKVALLNKPAPNFTLADTSGKMVSLNNFKGKYVLVDFWASWCSPCRHENPNVVAAYNKFKDKNFTILGVSLDNDKSAWLKAIHDDKLTWTQVSDLKQWQSSVVDLYKISGIPFNVLVNPQGIIIGVELRGEELQNKLAEVLK</sequence>
<evidence type="ECO:0000313" key="6">
    <source>
        <dbReference type="EMBL" id="PZX60839.1"/>
    </source>
</evidence>
<evidence type="ECO:0000259" key="5">
    <source>
        <dbReference type="PROSITE" id="PS51352"/>
    </source>
</evidence>
<dbReference type="PANTHER" id="PTHR42852">
    <property type="entry name" value="THIOL:DISULFIDE INTERCHANGE PROTEIN DSBE"/>
    <property type="match status" value="1"/>
</dbReference>
<gene>
    <name evidence="6" type="ORF">LX80_02323</name>
</gene>